<evidence type="ECO:0008006" key="3">
    <source>
        <dbReference type="Google" id="ProtNLM"/>
    </source>
</evidence>
<sequence>MVPHKRFPVGTIMLVVGTRRGLFLVTSQDRQRWQIEATKLETLPSRIYHATFDARNDYRLFVADNGDFFGSFVRYSDDFGQSWYEPRQGIQFPQGGTHKLNDIWVIEPGRPDEPGVLYAGTDPASLWISTDHGETWEVNEALLSHPDYARWSPGLAGTSLHSIIADPTNRSRMWVAISGGGCLRTDDGGQSWLTLNLDQEQQEIGLGSHRLIQHPTQPDTLYRQDRRSIFKSVNAGETWIDIRGNLPSGFGFPLALDQHHPETLFAVVTDPKIRRNIGNQFTVYRTCNAGETWETLTNGLPGGPGVRLKVLRHALCTDMLNPCGVYVGTDTGQLFVSSDSGESWKIIADYLPSIFSVTATLFV</sequence>
<dbReference type="SUPFAM" id="SSF110296">
    <property type="entry name" value="Oligoxyloglucan reducing end-specific cellobiohydrolase"/>
    <property type="match status" value="1"/>
</dbReference>
<dbReference type="AlphaFoldDB" id="A0A8J3MZI4"/>
<dbReference type="CDD" id="cd15482">
    <property type="entry name" value="Sialidase_non-viral"/>
    <property type="match status" value="1"/>
</dbReference>
<dbReference type="RefSeq" id="WP_220202808.1">
    <property type="nucleotide sequence ID" value="NZ_BNJK01000001.1"/>
</dbReference>
<dbReference type="Proteomes" id="UP000597444">
    <property type="component" value="Unassembled WGS sequence"/>
</dbReference>
<organism evidence="1 2">
    <name type="scientific">Reticulibacter mediterranei</name>
    <dbReference type="NCBI Taxonomy" id="2778369"/>
    <lineage>
        <taxon>Bacteria</taxon>
        <taxon>Bacillati</taxon>
        <taxon>Chloroflexota</taxon>
        <taxon>Ktedonobacteria</taxon>
        <taxon>Ktedonobacterales</taxon>
        <taxon>Reticulibacteraceae</taxon>
        <taxon>Reticulibacter</taxon>
    </lineage>
</organism>
<proteinExistence type="predicted"/>
<dbReference type="Gene3D" id="2.130.10.10">
    <property type="entry name" value="YVTN repeat-like/Quinoprotein amine dehydrogenase"/>
    <property type="match status" value="1"/>
</dbReference>
<dbReference type="GO" id="GO:0010411">
    <property type="term" value="P:xyloglucan metabolic process"/>
    <property type="evidence" value="ECO:0007669"/>
    <property type="project" value="TreeGrafter"/>
</dbReference>
<gene>
    <name evidence="1" type="ORF">KSF_019900</name>
</gene>
<dbReference type="Pfam" id="PF02012">
    <property type="entry name" value="BNR"/>
    <property type="match status" value="1"/>
</dbReference>
<dbReference type="InterPro" id="IPR052025">
    <property type="entry name" value="Xyloglucanase_GH74"/>
</dbReference>
<keyword evidence="2" id="KW-1185">Reference proteome</keyword>
<dbReference type="EMBL" id="BNJK01000001">
    <property type="protein sequence ID" value="GHO91942.1"/>
    <property type="molecule type" value="Genomic_DNA"/>
</dbReference>
<evidence type="ECO:0000313" key="1">
    <source>
        <dbReference type="EMBL" id="GHO91942.1"/>
    </source>
</evidence>
<dbReference type="InterPro" id="IPR015943">
    <property type="entry name" value="WD40/YVTN_repeat-like_dom_sf"/>
</dbReference>
<accession>A0A8J3MZI4</accession>
<dbReference type="PANTHER" id="PTHR43739:SF5">
    <property type="entry name" value="EXO-ALPHA-SIALIDASE"/>
    <property type="match status" value="1"/>
</dbReference>
<reference evidence="1" key="1">
    <citation type="submission" date="2020-10" db="EMBL/GenBank/DDBJ databases">
        <title>Taxonomic study of unclassified bacteria belonging to the class Ktedonobacteria.</title>
        <authorList>
            <person name="Yabe S."/>
            <person name="Wang C.M."/>
            <person name="Zheng Y."/>
            <person name="Sakai Y."/>
            <person name="Cavaletti L."/>
            <person name="Monciardini P."/>
            <person name="Donadio S."/>
        </authorList>
    </citation>
    <scope>NUCLEOTIDE SEQUENCE</scope>
    <source>
        <strain evidence="1">ID150040</strain>
    </source>
</reference>
<comment type="caution">
    <text evidence="1">The sequence shown here is derived from an EMBL/GenBank/DDBJ whole genome shotgun (WGS) entry which is preliminary data.</text>
</comment>
<evidence type="ECO:0000313" key="2">
    <source>
        <dbReference type="Proteomes" id="UP000597444"/>
    </source>
</evidence>
<dbReference type="PANTHER" id="PTHR43739">
    <property type="entry name" value="XYLOGLUCANASE (EUROFUNG)"/>
    <property type="match status" value="1"/>
</dbReference>
<protein>
    <recommendedName>
        <fullName evidence="3">Glycosyl hydrolase</fullName>
    </recommendedName>
</protein>
<dbReference type="InterPro" id="IPR002860">
    <property type="entry name" value="BNR_rpt"/>
</dbReference>
<name>A0A8J3MZI4_9CHLR</name>